<dbReference type="CDD" id="cd00047">
    <property type="entry name" value="PTPc"/>
    <property type="match status" value="1"/>
</dbReference>
<gene>
    <name evidence="5" type="ORF">CAMP_LOCUS6009</name>
</gene>
<dbReference type="Gene3D" id="3.90.190.10">
    <property type="entry name" value="Protein tyrosine phosphatase superfamily"/>
    <property type="match status" value="1"/>
</dbReference>
<feature type="domain" description="Tyrosine-protein phosphatase" evidence="3">
    <location>
        <begin position="636"/>
        <end position="877"/>
    </location>
</feature>
<dbReference type="AlphaFoldDB" id="A0A9P1ICN0"/>
<dbReference type="InterPro" id="IPR000387">
    <property type="entry name" value="Tyr_Pase_dom"/>
</dbReference>
<dbReference type="InterPro" id="IPR016130">
    <property type="entry name" value="Tyr_Pase_AS"/>
</dbReference>
<accession>A0A9P1ICN0</accession>
<evidence type="ECO:0000313" key="6">
    <source>
        <dbReference type="Proteomes" id="UP001152747"/>
    </source>
</evidence>
<feature type="transmembrane region" description="Helical" evidence="2">
    <location>
        <begin position="265"/>
        <end position="290"/>
    </location>
</feature>
<dbReference type="InterPro" id="IPR052782">
    <property type="entry name" value="Oocyte-zygote_transition_reg"/>
</dbReference>
<evidence type="ECO:0000313" key="5">
    <source>
        <dbReference type="EMBL" id="CAI5443372.1"/>
    </source>
</evidence>
<keyword evidence="6" id="KW-1185">Reference proteome</keyword>
<feature type="region of interest" description="Disordered" evidence="1">
    <location>
        <begin position="910"/>
        <end position="947"/>
    </location>
</feature>
<keyword evidence="2" id="KW-0812">Transmembrane</keyword>
<name>A0A9P1ICN0_9PELO</name>
<evidence type="ECO:0008006" key="7">
    <source>
        <dbReference type="Google" id="ProtNLM"/>
    </source>
</evidence>
<dbReference type="SMART" id="SM00194">
    <property type="entry name" value="PTPc"/>
    <property type="match status" value="1"/>
</dbReference>
<reference evidence="5" key="1">
    <citation type="submission" date="2022-11" db="EMBL/GenBank/DDBJ databases">
        <authorList>
            <person name="Kikuchi T."/>
        </authorList>
    </citation>
    <scope>NUCLEOTIDE SEQUENCE</scope>
    <source>
        <strain evidence="5">PS1010</strain>
    </source>
</reference>
<organism evidence="5 6">
    <name type="scientific">Caenorhabditis angaria</name>
    <dbReference type="NCBI Taxonomy" id="860376"/>
    <lineage>
        <taxon>Eukaryota</taxon>
        <taxon>Metazoa</taxon>
        <taxon>Ecdysozoa</taxon>
        <taxon>Nematoda</taxon>
        <taxon>Chromadorea</taxon>
        <taxon>Rhabditida</taxon>
        <taxon>Rhabditina</taxon>
        <taxon>Rhabditomorpha</taxon>
        <taxon>Rhabditoidea</taxon>
        <taxon>Rhabditidae</taxon>
        <taxon>Peloderinae</taxon>
        <taxon>Caenorhabditis</taxon>
    </lineage>
</organism>
<dbReference type="Proteomes" id="UP001152747">
    <property type="component" value="Unassembled WGS sequence"/>
</dbReference>
<feature type="transmembrane region" description="Helical" evidence="2">
    <location>
        <begin position="548"/>
        <end position="571"/>
    </location>
</feature>
<dbReference type="PRINTS" id="PR00700">
    <property type="entry name" value="PRTYPHPHTASE"/>
</dbReference>
<feature type="transmembrane region" description="Helical" evidence="2">
    <location>
        <begin position="46"/>
        <end position="71"/>
    </location>
</feature>
<dbReference type="GO" id="GO:0004725">
    <property type="term" value="F:protein tyrosine phosphatase activity"/>
    <property type="evidence" value="ECO:0007669"/>
    <property type="project" value="InterPro"/>
</dbReference>
<proteinExistence type="predicted"/>
<dbReference type="PROSITE" id="PS50056">
    <property type="entry name" value="TYR_PHOSPHATASE_2"/>
    <property type="match status" value="1"/>
</dbReference>
<dbReference type="PROSITE" id="PS50055">
    <property type="entry name" value="TYR_PHOSPHATASE_PTP"/>
    <property type="match status" value="1"/>
</dbReference>
<protein>
    <recommendedName>
        <fullName evidence="7">Protein-tyrosine-phosphatase</fullName>
    </recommendedName>
</protein>
<dbReference type="PROSITE" id="PS00383">
    <property type="entry name" value="TYR_PHOSPHATASE_1"/>
    <property type="match status" value="1"/>
</dbReference>
<dbReference type="PANTHER" id="PTHR46163">
    <property type="entry name" value="TYROSINE-PROTEIN PHOSPHATASE-RELATED"/>
    <property type="match status" value="1"/>
</dbReference>
<dbReference type="InterPro" id="IPR000242">
    <property type="entry name" value="PTP_cat"/>
</dbReference>
<dbReference type="InterPro" id="IPR029021">
    <property type="entry name" value="Prot-tyrosine_phosphatase-like"/>
</dbReference>
<feature type="transmembrane region" description="Helical" evidence="2">
    <location>
        <begin position="311"/>
        <end position="333"/>
    </location>
</feature>
<sequence length="947" mass="108675">MWWPMAVTGSAILVALGVFIFLIIKKPFLQTPNYTKKKKRLTKRKCFGYGFIVTSVLLLFAFVAICVLQYFSIVGGEEMSLKEMDEIVEDSETAIKAAKQSSSQLDFSVYDSVISNFLNSENIENYLKQQTVTFEGALTALKGYIKMHKVSDLISKYDTILEKSSSKTGCPNVFSKLELNPVWVHFLPYTADAQKYMDNNKEVTIKTGLDDINTEKKQKLINEKTKLTSFANDIVLALEKWKKSLEVLRTWLKTRVTKGETPEGLVYIIIALIYCPNGAGCLLVPFILFITIRALKEKQIYVIHENKCLTICGAIVGTVFCVYLFGGEAYIYIVDSQKEGQQCMPDTVSYDMFNYDVSQFDTSAPKINVENIMNTCKSSQSSLFSNIVSIDNTNDLQNYKDEVIAKISEYYKLWVKLNSPILSSMLTRLKENSDHLGKLPDNCMDVTERNGFKKKFDEFAKTLKDFSDKESAFKESIRSPRDFEEVKTFFQNMDDGQIKLNDLKSKINIHAKAHDHKCLPVKEISEKAANHQCAQKAIIMDSAKTIPIFVMSSSICWTIALIIMLLMIFFFSRLHSRANNLQTARSLPSDLGFDEHRNLLKWFKILQSTELATLGKHFDDNLFNFKNETAKMEAFNLKKNRPLSRHGIPCFDETRVVLKNRKHDFIHANWVNFQNSPRRYICTQGPIDRSEPKRKETYDDFWTMCYQQNVKCIVMLCCQNEEAKTKCGKYYPEKEKSVLELDNMKVVCKKISTPFESIVLRELEVSEKNSKKTPIVIHHYHVMWWPDHGVPDDAAQVIDLLDSVHKINKDISPIVVHCSAGVGRTGTLVCIDYAIEQIKKNDKVIIEDCFKYVRWRRSHAVQDRIQYLFIFTAVVKFCIIKKVATEVEAEKFFKQYDDARKVAKAEADAADKKAKEDAKKEAEEEAKKEAELKEAKKKAEPKEAKKK</sequence>
<feature type="transmembrane region" description="Helical" evidence="2">
    <location>
        <begin position="6"/>
        <end position="25"/>
    </location>
</feature>
<keyword evidence="2" id="KW-0472">Membrane</keyword>
<dbReference type="Pfam" id="PF00102">
    <property type="entry name" value="Y_phosphatase"/>
    <property type="match status" value="1"/>
</dbReference>
<dbReference type="InterPro" id="IPR003595">
    <property type="entry name" value="Tyr_Pase_cat"/>
</dbReference>
<evidence type="ECO:0000259" key="4">
    <source>
        <dbReference type="PROSITE" id="PS50056"/>
    </source>
</evidence>
<dbReference type="OrthoDB" id="9993594at2759"/>
<dbReference type="EMBL" id="CANHGI010000002">
    <property type="protein sequence ID" value="CAI5443372.1"/>
    <property type="molecule type" value="Genomic_DNA"/>
</dbReference>
<keyword evidence="2" id="KW-1133">Transmembrane helix</keyword>
<evidence type="ECO:0000256" key="1">
    <source>
        <dbReference type="SAM" id="MobiDB-lite"/>
    </source>
</evidence>
<evidence type="ECO:0000256" key="2">
    <source>
        <dbReference type="SAM" id="Phobius"/>
    </source>
</evidence>
<dbReference type="SMART" id="SM00404">
    <property type="entry name" value="PTPc_motif"/>
    <property type="match status" value="1"/>
</dbReference>
<evidence type="ECO:0000259" key="3">
    <source>
        <dbReference type="PROSITE" id="PS50055"/>
    </source>
</evidence>
<dbReference type="SUPFAM" id="SSF52799">
    <property type="entry name" value="(Phosphotyrosine protein) phosphatases II"/>
    <property type="match status" value="1"/>
</dbReference>
<feature type="domain" description="Tyrosine specific protein phosphatases" evidence="4">
    <location>
        <begin position="795"/>
        <end position="868"/>
    </location>
</feature>
<comment type="caution">
    <text evidence="5">The sequence shown here is derived from an EMBL/GenBank/DDBJ whole genome shotgun (WGS) entry which is preliminary data.</text>
</comment>